<evidence type="ECO:0000256" key="1">
    <source>
        <dbReference type="SAM" id="MobiDB-lite"/>
    </source>
</evidence>
<organism evidence="2 3">
    <name type="scientific">Streptomyces phage Daudau</name>
    <dbReference type="NCBI Taxonomy" id="2041206"/>
    <lineage>
        <taxon>Viruses</taxon>
        <taxon>Duplodnaviria</taxon>
        <taxon>Heunggongvirae</taxon>
        <taxon>Uroviricota</taxon>
        <taxon>Caudoviricetes</taxon>
        <taxon>Arquatrovirinae</taxon>
        <taxon>Caelumvirus</taxon>
        <taxon>Caelumvirus daudau</taxon>
    </lineage>
</organism>
<evidence type="ECO:0000313" key="3">
    <source>
        <dbReference type="Proteomes" id="UP000229313"/>
    </source>
</evidence>
<proteinExistence type="predicted"/>
<protein>
    <submittedName>
        <fullName evidence="2">Scaffolding protein</fullName>
    </submittedName>
</protein>
<feature type="region of interest" description="Disordered" evidence="1">
    <location>
        <begin position="1"/>
        <end position="66"/>
    </location>
</feature>
<dbReference type="Proteomes" id="UP000229313">
    <property type="component" value="Segment"/>
</dbReference>
<evidence type="ECO:0000313" key="2">
    <source>
        <dbReference type="EMBL" id="ATI18710.1"/>
    </source>
</evidence>
<feature type="compositionally biased region" description="Low complexity" evidence="1">
    <location>
        <begin position="1"/>
        <end position="38"/>
    </location>
</feature>
<dbReference type="EMBL" id="MF766045">
    <property type="protein sequence ID" value="ATI18710.1"/>
    <property type="molecule type" value="Genomic_DNA"/>
</dbReference>
<reference evidence="3" key="1">
    <citation type="submission" date="2017-08" db="EMBL/GenBank/DDBJ databases">
        <authorList>
            <person name="de Groot N.N."/>
        </authorList>
    </citation>
    <scope>NUCLEOTIDE SEQUENCE [LARGE SCALE GENOMIC DNA]</scope>
</reference>
<keyword evidence="3" id="KW-1185">Reference proteome</keyword>
<name>A0A291LH49_9CAUD</name>
<sequence length="184" mass="20068">MPEQESTTETSTETQTSEETTVETPPEGTTPEGGTTETSTEEKPGEEKPAEETVPPEVLRKKLTDANAEAANYRTKLREAESKLSSAKTVEEFEAATAELKGQIEALERSILLRDVAAKYELPEALAKRLTGTTPEELEADAKELQKLVAPAAPETLSGGLDPEDNDEDFDPVKAVYAARRNRY</sequence>
<gene>
    <name evidence="2" type="ORF">SEA_DAUDAU_9</name>
</gene>
<feature type="compositionally biased region" description="Basic and acidic residues" evidence="1">
    <location>
        <begin position="40"/>
        <end position="51"/>
    </location>
</feature>
<accession>A0A291LH49</accession>